<reference evidence="2 3" key="1">
    <citation type="submission" date="2015-01" db="EMBL/GenBank/DDBJ databases">
        <title>Evolution of Trichinella species and genotypes.</title>
        <authorList>
            <person name="Korhonen P.K."/>
            <person name="Edoardo P."/>
            <person name="Giuseppe L.R."/>
            <person name="Gasser R.B."/>
        </authorList>
    </citation>
    <scope>NUCLEOTIDE SEQUENCE [LARGE SCALE GENOMIC DNA]</scope>
    <source>
        <strain evidence="2">ISS2496</strain>
    </source>
</reference>
<dbReference type="InterPro" id="IPR005312">
    <property type="entry name" value="DUF1759"/>
</dbReference>
<organism evidence="2 3">
    <name type="scientific">Trichinella patagoniensis</name>
    <dbReference type="NCBI Taxonomy" id="990121"/>
    <lineage>
        <taxon>Eukaryota</taxon>
        <taxon>Metazoa</taxon>
        <taxon>Ecdysozoa</taxon>
        <taxon>Nematoda</taxon>
        <taxon>Enoplea</taxon>
        <taxon>Dorylaimia</taxon>
        <taxon>Trichinellida</taxon>
        <taxon>Trichinellidae</taxon>
        <taxon>Trichinella</taxon>
    </lineage>
</organism>
<dbReference type="Pfam" id="PF03564">
    <property type="entry name" value="DUF1759"/>
    <property type="match status" value="1"/>
</dbReference>
<dbReference type="EMBL" id="JYDQ01000083">
    <property type="protein sequence ID" value="KRY16145.1"/>
    <property type="molecule type" value="Genomic_DNA"/>
</dbReference>
<gene>
    <name evidence="2" type="ORF">T12_8498</name>
</gene>
<evidence type="ECO:0000313" key="2">
    <source>
        <dbReference type="EMBL" id="KRY16145.1"/>
    </source>
</evidence>
<dbReference type="AlphaFoldDB" id="A0A0V0ZUB5"/>
<sequence length="247" mass="28492">MPAFLDQYEGAIHHRKDFDKVTNFVHSRSCLSGKALQFVNSLTITAENYEASQLKGTTKLHDEINSQLLEICALRRNINTSNTKLISGFWMLLPKLVKLLPTQTRTKWKEHSAKLKEEQVTSQIFLTILSQQVLCMDNTDSSANRKKQSSPARHNVQRQPRRHTTIDGLPTMLTIKGAVCQSKHHVTNCLQLLDQELEERKETARILYPCFRCLREGHRATEYRLKNQCWDLHHLLTSTSSNQLAER</sequence>
<protein>
    <submittedName>
        <fullName evidence="2">Uncharacterized protein</fullName>
    </submittedName>
</protein>
<accession>A0A0V0ZUB5</accession>
<proteinExistence type="predicted"/>
<name>A0A0V0ZUB5_9BILA</name>
<evidence type="ECO:0000256" key="1">
    <source>
        <dbReference type="SAM" id="MobiDB-lite"/>
    </source>
</evidence>
<comment type="caution">
    <text evidence="2">The sequence shown here is derived from an EMBL/GenBank/DDBJ whole genome shotgun (WGS) entry which is preliminary data.</text>
</comment>
<dbReference type="Proteomes" id="UP000054783">
    <property type="component" value="Unassembled WGS sequence"/>
</dbReference>
<evidence type="ECO:0000313" key="3">
    <source>
        <dbReference type="Proteomes" id="UP000054783"/>
    </source>
</evidence>
<feature type="region of interest" description="Disordered" evidence="1">
    <location>
        <begin position="140"/>
        <end position="164"/>
    </location>
</feature>
<keyword evidence="3" id="KW-1185">Reference proteome</keyword>